<reference evidence="2 3" key="1">
    <citation type="submission" date="2017-10" db="EMBL/GenBank/DDBJ databases">
        <title>Sedimentibacterium mangrovi gen. nov., sp. nov., a novel member of family Phyllobacteriacea isolated from mangrove sediment.</title>
        <authorList>
            <person name="Liao H."/>
            <person name="Tian Y."/>
        </authorList>
    </citation>
    <scope>NUCLEOTIDE SEQUENCE [LARGE SCALE GENOMIC DNA]</scope>
    <source>
        <strain evidence="2 3">X9-2-2</strain>
    </source>
</reference>
<dbReference type="SUPFAM" id="SSF55729">
    <property type="entry name" value="Acyl-CoA N-acyltransferases (Nat)"/>
    <property type="match status" value="1"/>
</dbReference>
<feature type="domain" description="BioF2-like acetyltransferase" evidence="1">
    <location>
        <begin position="188"/>
        <end position="333"/>
    </location>
</feature>
<dbReference type="InterPro" id="IPR016181">
    <property type="entry name" value="Acyl_CoA_acyltransferase"/>
</dbReference>
<dbReference type="Pfam" id="PF13480">
    <property type="entry name" value="Acetyltransf_6"/>
    <property type="match status" value="1"/>
</dbReference>
<dbReference type="Gene3D" id="3.40.630.30">
    <property type="match status" value="1"/>
</dbReference>
<sequence>MEVRTIQDRDGLLEIRESWERLHALDADSGYFLSWPWLNAVFASYPPGRWKVLTVHSQAADGGIIGILPLERRTRWSESSQSFKTELGPAGKLGWAQYTGFICDPKHEDAAIDAIAANLLETPWARIEFKHDGCKRRIDRLLERFPADHYRIADRPQMINDGTVDNLVCPRIELPGGFDAFLQNCTSSNTRQKIRRIWRQFDADDALVINDSTAETFEADLDSLLGLWQASWEPVRGSGSVQRATASYRKVLAHSHAIGAVEICTLRRGKTPLGALCSIVDRTLGHVYFIVAGRDETVQDINVGLLLHTHNIKRAISRGLTTYDFCHGNEAYKFSYGAQEYRLSNVEITRRSGCEISQLDPAHLGEAMRKTIAMLEGRQTEAAKRACLQILPLIA</sequence>
<dbReference type="InterPro" id="IPR038740">
    <property type="entry name" value="BioF2-like_GNAT_dom"/>
</dbReference>
<evidence type="ECO:0000313" key="2">
    <source>
        <dbReference type="EMBL" id="PHP67762.1"/>
    </source>
</evidence>
<protein>
    <recommendedName>
        <fullName evidence="1">BioF2-like acetyltransferase domain-containing protein</fullName>
    </recommendedName>
</protein>
<organism evidence="2 3">
    <name type="scientific">Zhengella mangrovi</name>
    <dbReference type="NCBI Taxonomy" id="1982044"/>
    <lineage>
        <taxon>Bacteria</taxon>
        <taxon>Pseudomonadati</taxon>
        <taxon>Pseudomonadota</taxon>
        <taxon>Alphaproteobacteria</taxon>
        <taxon>Hyphomicrobiales</taxon>
        <taxon>Notoacmeibacteraceae</taxon>
        <taxon>Zhengella</taxon>
    </lineage>
</organism>
<dbReference type="Proteomes" id="UP000221168">
    <property type="component" value="Unassembled WGS sequence"/>
</dbReference>
<proteinExistence type="predicted"/>
<name>A0A2G1QQI6_9HYPH</name>
<keyword evidence="3" id="KW-1185">Reference proteome</keyword>
<comment type="caution">
    <text evidence="2">The sequence shown here is derived from an EMBL/GenBank/DDBJ whole genome shotgun (WGS) entry which is preliminary data.</text>
</comment>
<dbReference type="RefSeq" id="WP_099305929.1">
    <property type="nucleotide sequence ID" value="NZ_PDVP01000003.1"/>
</dbReference>
<dbReference type="EMBL" id="PDVP01000003">
    <property type="protein sequence ID" value="PHP67762.1"/>
    <property type="molecule type" value="Genomic_DNA"/>
</dbReference>
<accession>A0A2G1QQI6</accession>
<evidence type="ECO:0000313" key="3">
    <source>
        <dbReference type="Proteomes" id="UP000221168"/>
    </source>
</evidence>
<evidence type="ECO:0000259" key="1">
    <source>
        <dbReference type="Pfam" id="PF13480"/>
    </source>
</evidence>
<gene>
    <name evidence="2" type="ORF">CSC94_08735</name>
</gene>
<dbReference type="AlphaFoldDB" id="A0A2G1QQI6"/>
<dbReference type="OrthoDB" id="9808976at2"/>